<organism evidence="1 2">
    <name type="scientific">Bremia lactucae</name>
    <name type="common">Lettuce downy mildew</name>
    <dbReference type="NCBI Taxonomy" id="4779"/>
    <lineage>
        <taxon>Eukaryota</taxon>
        <taxon>Sar</taxon>
        <taxon>Stramenopiles</taxon>
        <taxon>Oomycota</taxon>
        <taxon>Peronosporomycetes</taxon>
        <taxon>Peronosporales</taxon>
        <taxon>Peronosporaceae</taxon>
        <taxon>Bremia</taxon>
    </lineage>
</organism>
<dbReference type="GeneID" id="94352780"/>
<keyword evidence="2" id="KW-1185">Reference proteome</keyword>
<dbReference type="OrthoDB" id="166279at2759"/>
<evidence type="ECO:0000313" key="2">
    <source>
        <dbReference type="Proteomes" id="UP000294530"/>
    </source>
</evidence>
<dbReference type="KEGG" id="blac:94352780"/>
<reference evidence="1 2" key="1">
    <citation type="journal article" date="2021" name="Genome Biol.">
        <title>AFLAP: assembly-free linkage analysis pipeline using k-mers from genome sequencing data.</title>
        <authorList>
            <person name="Fletcher K."/>
            <person name="Zhang L."/>
            <person name="Gil J."/>
            <person name="Han R."/>
            <person name="Cavanaugh K."/>
            <person name="Michelmore R."/>
        </authorList>
    </citation>
    <scope>NUCLEOTIDE SEQUENCE [LARGE SCALE GENOMIC DNA]</scope>
    <source>
        <strain evidence="1 2">SF5</strain>
    </source>
</reference>
<comment type="caution">
    <text evidence="1">The sequence shown here is derived from an EMBL/GenBank/DDBJ whole genome shotgun (WGS) entry which is preliminary data.</text>
</comment>
<protein>
    <submittedName>
        <fullName evidence="1">Uncharacterized protein</fullName>
    </submittedName>
</protein>
<sequence>MIRQRRKWRQHERDKVVRNVFEAQMHATMRRQSLKKASSRLVQEIEVDCLTLDLGRARIREKTSRMSRQLVMQKAYYARATQWVPQVTEQEQLSSLYTEKREKSERPVQDVVRKIRLTLSPNAQYRLGHLGELDLALAVPAFMYQGLLAEKPRCSGAATEGSRGVYRILRLLHNSRVNVAPRPAQCYI</sequence>
<accession>A0A976IHF2</accession>
<name>A0A976IHF2_BRELC</name>
<proteinExistence type="predicted"/>
<gene>
    <name evidence="1" type="ORF">CCR75_009063</name>
</gene>
<dbReference type="EMBL" id="SHOA02000015">
    <property type="protein sequence ID" value="TDH71856.1"/>
    <property type="molecule type" value="Genomic_DNA"/>
</dbReference>
<dbReference type="RefSeq" id="XP_067821355.1">
    <property type="nucleotide sequence ID" value="XM_067967109.1"/>
</dbReference>
<dbReference type="AlphaFoldDB" id="A0A976IHF2"/>
<evidence type="ECO:0000313" key="1">
    <source>
        <dbReference type="EMBL" id="TDH71856.1"/>
    </source>
</evidence>
<dbReference type="Proteomes" id="UP000294530">
    <property type="component" value="Unassembled WGS sequence"/>
</dbReference>